<proteinExistence type="predicted"/>
<dbReference type="Gene3D" id="3.30.450.40">
    <property type="match status" value="1"/>
</dbReference>
<accession>A0A9W6WY37</accession>
<dbReference type="EMBL" id="BSXT01000246">
    <property type="protein sequence ID" value="GMF22178.1"/>
    <property type="molecule type" value="Genomic_DNA"/>
</dbReference>
<reference evidence="2" key="1">
    <citation type="submission" date="2023-04" db="EMBL/GenBank/DDBJ databases">
        <title>Phytophthora fragariaefolia NBRC 109709.</title>
        <authorList>
            <person name="Ichikawa N."/>
            <person name="Sato H."/>
            <person name="Tonouchi N."/>
        </authorList>
    </citation>
    <scope>NUCLEOTIDE SEQUENCE</scope>
    <source>
        <strain evidence="2">NBRC 109709</strain>
    </source>
</reference>
<name>A0A9W6WY37_9STRA</name>
<organism evidence="2 3">
    <name type="scientific">Phytophthora fragariaefolia</name>
    <dbReference type="NCBI Taxonomy" id="1490495"/>
    <lineage>
        <taxon>Eukaryota</taxon>
        <taxon>Sar</taxon>
        <taxon>Stramenopiles</taxon>
        <taxon>Oomycota</taxon>
        <taxon>Peronosporomycetes</taxon>
        <taxon>Peronosporales</taxon>
        <taxon>Peronosporaceae</taxon>
        <taxon>Phytophthora</taxon>
    </lineage>
</organism>
<keyword evidence="3" id="KW-1185">Reference proteome</keyword>
<dbReference type="SUPFAM" id="SSF55781">
    <property type="entry name" value="GAF domain-like"/>
    <property type="match status" value="1"/>
</dbReference>
<gene>
    <name evidence="2" type="ORF">Pfra01_000319500</name>
</gene>
<sequence>MPGEKRHAAALLGEQEALGANWKSAQCVTSLYDSYIQLQRENEALKDEARRLQQENGALLAAQSKQDLLRDPQETRVEELQQEVKLLRSEKRRMEDAHRLEARKLEARVASSETQHQQLVTKYRERFEFDPLEAKRAAMAVKTMQNTLQNAVLEKEELGIRYGELKEQYRKFHAEQSEIVETLRKQVRAFEQQRVRVGQQRVVNALAVWSTNKVQNAWNKWIALAKEMRQQEENRKIMASFECKVDERVAKIKGNQAAVLAMKLLQQSARRTFLRWKDLAWKNMERRRKGDRLAKELCRKSVKRALDCWRVECQKVRTVRNGAAKIERLVACHSRNSSLRKWSVQTFRLALAEKDQKLEALSSTVEFQANTIIELEHELDGARSTNRAMISRHEEEKAAFVANVEAHRAVELAIRQKLGRFFTKLSDRQLLKDVLQGWRLRSKYLKFLNQRLALARTQLRNLKLRRSVCDWYGIASQNQKRRSRRQQILGRMRQLCVLKCFNSWKEHTLVEKTRKTALLHSVNRLQNRGVARSFTQWAAFRSHRLSLRLGIDALEKYALKQQVFFAYSLWKERVTELKIQLQVRQEALIKQAWEDRIAQTKKDLNFQRECFTRWREAVLYRQRSKALVKKCLSRLRNGSMARVLGSWCGFVVGRKAQRDLVRRWLERCRTGELRKAWTRWQRQIALKERQILIARLEVERGAELKKLRDEFDTYRTAQLAMLERAEQLQTQQSCKLQDVAQRLREETKRVQRFKGAVKLLCSNRERESAQLKYFKAWQKVVRRLIRNNRTIQTFQSILDTRKSRMVLEGLKRFAFQQKQLRNVFQTLCSCYARWLEAQCFQAWNEARRRSRAVQVFSALFARNSEVFICHEVFAEWKKLARKNQLLRRTLEQIWLGSVHAQMRNQFNHWVEFTKAEAAKEQLTHRNVALTAIRAKVWWKRSISCKRLCFTEWKCSIKAMKQQRQGERKMILFQQMRLMSLCFTAWTAFVAAQANECERNLSFERSLRKIVRRKQQNVISLWKSLVILNQLQDIQQLKEVQNSQQEELHLQREEITMLMQSTAETKSLLTQVSQVHSVSTTKVQHLTERGLVTKYFNALKLNIAMKKYQRQATQLSQKNAKRRHLAELFCAWYSFSQNSRVAKLAAAQKAKRCEELLTRTALREWRTFAIRLRVLKRKQYKLQLRVRSRIIKTNFAEWHQLIHRERNISVAMETLEVITHRIMLKSTLNLWHQIFLQERHQAHQEREKQRRIIQFLMGRQEAVLVRTFYSWKEHHRSKQVLRLQAYKRYTKRCLSTLANSLQCWRSMVNILKVKRSSVQCIQAVATRYYYRVAISRWRRLRFVSQIALLESSNTALSLQVAESNNRLATATMSIDKLSTELMELHDKLHEAESKASTVHLEATSVEARQARKLHCLNALSKIMMKRMVSREVSEAFAIWKARVVNFGRKQLALTNVTHIRKRRARWYAFWLWKVKALRLRQLDAFKRLWGRHDLLTILRRWKKYSTSQAKLRYFLTKRCLLSSSSHGLSISIAFRLWKSKSQQLSAFQQVVELHTKLRGEQESSSTHLRRLALGKWCWIAYTHRLQQMRKFFSRCYTNSINSCTIKHRRAIEEVKQSSDDAIAKFKELTKVQAQEDLAALSDAEEQLTTGSSFQALQTLIRRLFQSTTVKDLFVSVGSTFAQIVHGSAAVLFLFDPSSNELWTQREENQLIQVPASLGIAGSTLSSGSTLIITDVASDTRFHPMVDQFVLSSLRQDDATAALMMATSRARANTAKPIVGMVSSALVSPDG</sequence>
<evidence type="ECO:0000256" key="1">
    <source>
        <dbReference type="SAM" id="Coils"/>
    </source>
</evidence>
<dbReference type="Proteomes" id="UP001165121">
    <property type="component" value="Unassembled WGS sequence"/>
</dbReference>
<feature type="coiled-coil region" evidence="1">
    <location>
        <begin position="148"/>
        <end position="193"/>
    </location>
</feature>
<evidence type="ECO:0000313" key="2">
    <source>
        <dbReference type="EMBL" id="GMF22178.1"/>
    </source>
</evidence>
<protein>
    <submittedName>
        <fullName evidence="2">Unnamed protein product</fullName>
    </submittedName>
</protein>
<keyword evidence="1" id="KW-0175">Coiled coil</keyword>
<feature type="coiled-coil region" evidence="1">
    <location>
        <begin position="28"/>
        <end position="122"/>
    </location>
</feature>
<comment type="caution">
    <text evidence="2">The sequence shown here is derived from an EMBL/GenBank/DDBJ whole genome shotgun (WGS) entry which is preliminary data.</text>
</comment>
<dbReference type="InterPro" id="IPR029016">
    <property type="entry name" value="GAF-like_dom_sf"/>
</dbReference>
<evidence type="ECO:0000313" key="3">
    <source>
        <dbReference type="Proteomes" id="UP001165121"/>
    </source>
</evidence>
<dbReference type="OrthoDB" id="121584at2759"/>